<evidence type="ECO:0000313" key="2">
    <source>
        <dbReference type="Proteomes" id="UP000784294"/>
    </source>
</evidence>
<dbReference type="AlphaFoldDB" id="A0A448WZG1"/>
<gene>
    <name evidence="1" type="ORF">PXEA_LOCUS17575</name>
</gene>
<dbReference type="Proteomes" id="UP000784294">
    <property type="component" value="Unassembled WGS sequence"/>
</dbReference>
<name>A0A448WZG1_9PLAT</name>
<evidence type="ECO:0000313" key="1">
    <source>
        <dbReference type="EMBL" id="VEL24135.1"/>
    </source>
</evidence>
<reference evidence="1" key="1">
    <citation type="submission" date="2018-11" db="EMBL/GenBank/DDBJ databases">
        <authorList>
            <consortium name="Pathogen Informatics"/>
        </authorList>
    </citation>
    <scope>NUCLEOTIDE SEQUENCE</scope>
</reference>
<proteinExistence type="predicted"/>
<dbReference type="EMBL" id="CAAALY010066081">
    <property type="protein sequence ID" value="VEL24135.1"/>
    <property type="molecule type" value="Genomic_DNA"/>
</dbReference>
<comment type="caution">
    <text evidence="1">The sequence shown here is derived from an EMBL/GenBank/DDBJ whole genome shotgun (WGS) entry which is preliminary data.</text>
</comment>
<protein>
    <submittedName>
        <fullName evidence="1">Uncharacterized protein</fullName>
    </submittedName>
</protein>
<accession>A0A448WZG1</accession>
<organism evidence="1 2">
    <name type="scientific">Protopolystoma xenopodis</name>
    <dbReference type="NCBI Taxonomy" id="117903"/>
    <lineage>
        <taxon>Eukaryota</taxon>
        <taxon>Metazoa</taxon>
        <taxon>Spiralia</taxon>
        <taxon>Lophotrochozoa</taxon>
        <taxon>Platyhelminthes</taxon>
        <taxon>Monogenea</taxon>
        <taxon>Polyopisthocotylea</taxon>
        <taxon>Polystomatidea</taxon>
        <taxon>Polystomatidae</taxon>
        <taxon>Protopolystoma</taxon>
    </lineage>
</organism>
<keyword evidence="2" id="KW-1185">Reference proteome</keyword>
<sequence>MERLRIFRARFHTYPIRLLLPPAPIIDEVVANPAYKRKSESSLVAKASPLDVVQIKVAAPESANRWINKPIHVLEPIKLLDPFGTGHLNWVFMTQRNRMVYQASPVSAIFELISH</sequence>